<dbReference type="AlphaFoldDB" id="A0ABD1EWS3"/>
<evidence type="ECO:0000313" key="2">
    <source>
        <dbReference type="Proteomes" id="UP001566132"/>
    </source>
</evidence>
<comment type="caution">
    <text evidence="1">The sequence shown here is derived from an EMBL/GenBank/DDBJ whole genome shotgun (WGS) entry which is preliminary data.</text>
</comment>
<dbReference type="PANTHER" id="PTHR47326">
    <property type="entry name" value="TRANSPOSABLE ELEMENT TC3 TRANSPOSASE-LIKE PROTEIN"/>
    <property type="match status" value="1"/>
</dbReference>
<sequence>MWLNENYLGRWTRLYGPMGWPLRSLDITSLDYYIQGCLKNKAYSQPINSREELIKKIEKACQYMRENPPEIERAVKSVCYRSRLCNREEGSHIDGIVSVINY</sequence>
<proteinExistence type="predicted"/>
<gene>
    <name evidence="1" type="ORF">ABEB36_005026</name>
</gene>
<organism evidence="1 2">
    <name type="scientific">Hypothenemus hampei</name>
    <name type="common">Coffee berry borer</name>
    <dbReference type="NCBI Taxonomy" id="57062"/>
    <lineage>
        <taxon>Eukaryota</taxon>
        <taxon>Metazoa</taxon>
        <taxon>Ecdysozoa</taxon>
        <taxon>Arthropoda</taxon>
        <taxon>Hexapoda</taxon>
        <taxon>Insecta</taxon>
        <taxon>Pterygota</taxon>
        <taxon>Neoptera</taxon>
        <taxon>Endopterygota</taxon>
        <taxon>Coleoptera</taxon>
        <taxon>Polyphaga</taxon>
        <taxon>Cucujiformia</taxon>
        <taxon>Curculionidae</taxon>
        <taxon>Scolytinae</taxon>
        <taxon>Hypothenemus</taxon>
    </lineage>
</organism>
<reference evidence="1 2" key="1">
    <citation type="submission" date="2024-05" db="EMBL/GenBank/DDBJ databases">
        <title>Genetic variation in Jamaican populations of the coffee berry borer (Hypothenemus hampei).</title>
        <authorList>
            <person name="Errbii M."/>
            <person name="Myrie A."/>
        </authorList>
    </citation>
    <scope>NUCLEOTIDE SEQUENCE [LARGE SCALE GENOMIC DNA]</scope>
    <source>
        <strain evidence="1">JA-Hopewell-2020-01-JO</strain>
        <tissue evidence="1">Whole body</tissue>
    </source>
</reference>
<name>A0ABD1EWS3_HYPHA</name>
<dbReference type="Proteomes" id="UP001566132">
    <property type="component" value="Unassembled WGS sequence"/>
</dbReference>
<dbReference type="InterPro" id="IPR036397">
    <property type="entry name" value="RNaseH_sf"/>
</dbReference>
<protein>
    <submittedName>
        <fullName evidence="1">Uncharacterized protein</fullName>
    </submittedName>
</protein>
<dbReference type="Gene3D" id="3.30.420.10">
    <property type="entry name" value="Ribonuclease H-like superfamily/Ribonuclease H"/>
    <property type="match status" value="1"/>
</dbReference>
<accession>A0ABD1EWS3</accession>
<evidence type="ECO:0000313" key="1">
    <source>
        <dbReference type="EMBL" id="KAL1505458.1"/>
    </source>
</evidence>
<keyword evidence="2" id="KW-1185">Reference proteome</keyword>
<dbReference type="PANTHER" id="PTHR47326:SF1">
    <property type="entry name" value="HTH PSQ-TYPE DOMAIN-CONTAINING PROTEIN"/>
    <property type="match status" value="1"/>
</dbReference>
<dbReference type="EMBL" id="JBDJPC010000004">
    <property type="protein sequence ID" value="KAL1505458.1"/>
    <property type="molecule type" value="Genomic_DNA"/>
</dbReference>